<keyword evidence="2" id="KW-1185">Reference proteome</keyword>
<accession>A0ABX2P7Q2</accession>
<evidence type="ECO:0000313" key="1">
    <source>
        <dbReference type="EMBL" id="NVN47979.1"/>
    </source>
</evidence>
<comment type="caution">
    <text evidence="1">The sequence shown here is derived from an EMBL/GenBank/DDBJ whole genome shotgun (WGS) entry which is preliminary data.</text>
</comment>
<protein>
    <submittedName>
        <fullName evidence="1">Helix-turn-helix transcriptional regulator</fullName>
    </submittedName>
</protein>
<dbReference type="RefSeq" id="WP_267312223.1">
    <property type="nucleotide sequence ID" value="NZ_JABXXV010000009.1"/>
</dbReference>
<sequence>MGNLPTSAVSPFARLLGERVRRMIVAQGRSQESVAVEAGISTSTLGCLIKGQNSTINTVLSVLAALKAPPEVMAAIYADFVEHWKERADG</sequence>
<gene>
    <name evidence="1" type="ORF">HW542_14345</name>
</gene>
<organism evidence="1 2">
    <name type="scientific">Asaia spathodeae</name>
    <dbReference type="NCBI Taxonomy" id="657016"/>
    <lineage>
        <taxon>Bacteria</taxon>
        <taxon>Pseudomonadati</taxon>
        <taxon>Pseudomonadota</taxon>
        <taxon>Alphaproteobacteria</taxon>
        <taxon>Acetobacterales</taxon>
        <taxon>Acetobacteraceae</taxon>
        <taxon>Asaia</taxon>
    </lineage>
</organism>
<dbReference type="Proteomes" id="UP001516351">
    <property type="component" value="Unassembled WGS sequence"/>
</dbReference>
<dbReference type="CDD" id="cd00093">
    <property type="entry name" value="HTH_XRE"/>
    <property type="match status" value="1"/>
</dbReference>
<dbReference type="InterPro" id="IPR001387">
    <property type="entry name" value="Cro/C1-type_HTH"/>
</dbReference>
<dbReference type="EMBL" id="JABXXV010000009">
    <property type="protein sequence ID" value="NVN47979.1"/>
    <property type="molecule type" value="Genomic_DNA"/>
</dbReference>
<proteinExistence type="predicted"/>
<name>A0ABX2P7Q2_9PROT</name>
<reference evidence="1 2" key="1">
    <citation type="submission" date="2020-06" db="EMBL/GenBank/DDBJ databases">
        <title>Synonyms of Asaia species.</title>
        <authorList>
            <person name="Sombolestani A."/>
        </authorList>
    </citation>
    <scope>NUCLEOTIDE SEQUENCE [LARGE SCALE GENOMIC DNA]</scope>
    <source>
        <strain evidence="1 2">LMG 27047</strain>
    </source>
</reference>
<dbReference type="SUPFAM" id="SSF47413">
    <property type="entry name" value="lambda repressor-like DNA-binding domains"/>
    <property type="match status" value="1"/>
</dbReference>
<dbReference type="InterPro" id="IPR010982">
    <property type="entry name" value="Lambda_DNA-bd_dom_sf"/>
</dbReference>
<dbReference type="Gene3D" id="1.10.260.40">
    <property type="entry name" value="lambda repressor-like DNA-binding domains"/>
    <property type="match status" value="1"/>
</dbReference>
<evidence type="ECO:0000313" key="2">
    <source>
        <dbReference type="Proteomes" id="UP001516351"/>
    </source>
</evidence>